<evidence type="ECO:0008006" key="4">
    <source>
        <dbReference type="Google" id="ProtNLM"/>
    </source>
</evidence>
<sequence>MKFTATAITALTLLAPALAVPTAELSRDMTARRATFNEAEVFSFAAPAGCSILSCINVIGEAICIADAIDEDNWQGIFKCAKKKEICGCAGCFSALGDFLEKYGLC</sequence>
<reference evidence="2" key="2">
    <citation type="submission" date="2023-05" db="EMBL/GenBank/DDBJ databases">
        <authorList>
            <consortium name="Lawrence Berkeley National Laboratory"/>
            <person name="Steindorff A."/>
            <person name="Hensen N."/>
            <person name="Bonometti L."/>
            <person name="Westerberg I."/>
            <person name="Brannstrom I.O."/>
            <person name="Guillou S."/>
            <person name="Cros-Aarteil S."/>
            <person name="Calhoun S."/>
            <person name="Haridas S."/>
            <person name="Kuo A."/>
            <person name="Mondo S."/>
            <person name="Pangilinan J."/>
            <person name="Riley R."/>
            <person name="Labutti K."/>
            <person name="Andreopoulos B."/>
            <person name="Lipzen A."/>
            <person name="Chen C."/>
            <person name="Yanf M."/>
            <person name="Daum C."/>
            <person name="Ng V."/>
            <person name="Clum A."/>
            <person name="Ohm R."/>
            <person name="Martin F."/>
            <person name="Silar P."/>
            <person name="Natvig D."/>
            <person name="Lalanne C."/>
            <person name="Gautier V."/>
            <person name="Ament-Velasquez S.L."/>
            <person name="Kruys A."/>
            <person name="Hutchinson M.I."/>
            <person name="Powell A.J."/>
            <person name="Barry K."/>
            <person name="Miller A.N."/>
            <person name="Grigoriev I.V."/>
            <person name="Debuchy R."/>
            <person name="Gladieux P."/>
            <person name="Thoren M.H."/>
            <person name="Johannesson H."/>
        </authorList>
    </citation>
    <scope>NUCLEOTIDE SEQUENCE</scope>
    <source>
        <strain evidence="2">CBS 538.74</strain>
    </source>
</reference>
<gene>
    <name evidence="2" type="ORF">C8A00DRAFT_15340</name>
</gene>
<dbReference type="AlphaFoldDB" id="A0AAN6ZVG0"/>
<feature type="chain" id="PRO_5042994785" description="Fungal calcium binding protein domain-containing protein" evidence="1">
    <location>
        <begin position="20"/>
        <end position="106"/>
    </location>
</feature>
<evidence type="ECO:0000313" key="2">
    <source>
        <dbReference type="EMBL" id="KAK4153455.1"/>
    </source>
</evidence>
<keyword evidence="3" id="KW-1185">Reference proteome</keyword>
<feature type="signal peptide" evidence="1">
    <location>
        <begin position="1"/>
        <end position="19"/>
    </location>
</feature>
<reference evidence="2" key="1">
    <citation type="journal article" date="2023" name="Mol. Phylogenet. Evol.">
        <title>Genome-scale phylogeny and comparative genomics of the fungal order Sordariales.</title>
        <authorList>
            <person name="Hensen N."/>
            <person name="Bonometti L."/>
            <person name="Westerberg I."/>
            <person name="Brannstrom I.O."/>
            <person name="Guillou S."/>
            <person name="Cros-Aarteil S."/>
            <person name="Calhoun S."/>
            <person name="Haridas S."/>
            <person name="Kuo A."/>
            <person name="Mondo S."/>
            <person name="Pangilinan J."/>
            <person name="Riley R."/>
            <person name="LaButti K."/>
            <person name="Andreopoulos B."/>
            <person name="Lipzen A."/>
            <person name="Chen C."/>
            <person name="Yan M."/>
            <person name="Daum C."/>
            <person name="Ng V."/>
            <person name="Clum A."/>
            <person name="Steindorff A."/>
            <person name="Ohm R.A."/>
            <person name="Martin F."/>
            <person name="Silar P."/>
            <person name="Natvig D.O."/>
            <person name="Lalanne C."/>
            <person name="Gautier V."/>
            <person name="Ament-Velasquez S.L."/>
            <person name="Kruys A."/>
            <person name="Hutchinson M.I."/>
            <person name="Powell A.J."/>
            <person name="Barry K."/>
            <person name="Miller A.N."/>
            <person name="Grigoriev I.V."/>
            <person name="Debuchy R."/>
            <person name="Gladieux P."/>
            <person name="Hiltunen Thoren M."/>
            <person name="Johannesson H."/>
        </authorList>
    </citation>
    <scope>NUCLEOTIDE SEQUENCE</scope>
    <source>
        <strain evidence="2">CBS 538.74</strain>
    </source>
</reference>
<accession>A0AAN6ZVG0</accession>
<evidence type="ECO:0000313" key="3">
    <source>
        <dbReference type="Proteomes" id="UP001302745"/>
    </source>
</evidence>
<name>A0AAN6ZVG0_9PEZI</name>
<protein>
    <recommendedName>
        <fullName evidence="4">Fungal calcium binding protein domain-containing protein</fullName>
    </recommendedName>
</protein>
<organism evidence="2 3">
    <name type="scientific">Chaetomidium leptoderma</name>
    <dbReference type="NCBI Taxonomy" id="669021"/>
    <lineage>
        <taxon>Eukaryota</taxon>
        <taxon>Fungi</taxon>
        <taxon>Dikarya</taxon>
        <taxon>Ascomycota</taxon>
        <taxon>Pezizomycotina</taxon>
        <taxon>Sordariomycetes</taxon>
        <taxon>Sordariomycetidae</taxon>
        <taxon>Sordariales</taxon>
        <taxon>Chaetomiaceae</taxon>
        <taxon>Chaetomidium</taxon>
    </lineage>
</organism>
<proteinExistence type="predicted"/>
<comment type="caution">
    <text evidence="2">The sequence shown here is derived from an EMBL/GenBank/DDBJ whole genome shotgun (WGS) entry which is preliminary data.</text>
</comment>
<dbReference type="Proteomes" id="UP001302745">
    <property type="component" value="Unassembled WGS sequence"/>
</dbReference>
<dbReference type="EMBL" id="MU856940">
    <property type="protein sequence ID" value="KAK4153455.1"/>
    <property type="molecule type" value="Genomic_DNA"/>
</dbReference>
<evidence type="ECO:0000256" key="1">
    <source>
        <dbReference type="SAM" id="SignalP"/>
    </source>
</evidence>
<keyword evidence="1" id="KW-0732">Signal</keyword>